<gene>
    <name evidence="3" type="ORF">FMM06_11515</name>
</gene>
<evidence type="ECO:0000259" key="2">
    <source>
        <dbReference type="PROSITE" id="PS50110"/>
    </source>
</evidence>
<evidence type="ECO:0000256" key="1">
    <source>
        <dbReference type="PROSITE-ProRule" id="PRU00169"/>
    </source>
</evidence>
<evidence type="ECO:0000313" key="4">
    <source>
        <dbReference type="Proteomes" id="UP000317894"/>
    </source>
</evidence>
<dbReference type="AlphaFoldDB" id="A0A552U7Z2"/>
<feature type="domain" description="Response regulatory" evidence="2">
    <location>
        <begin position="55"/>
        <end position="166"/>
    </location>
</feature>
<proteinExistence type="predicted"/>
<feature type="modified residue" description="4-aspartylphosphate" evidence="1">
    <location>
        <position position="104"/>
    </location>
</feature>
<dbReference type="SUPFAM" id="SSF52172">
    <property type="entry name" value="CheY-like"/>
    <property type="match status" value="1"/>
</dbReference>
<dbReference type="SMART" id="SM00448">
    <property type="entry name" value="REC"/>
    <property type="match status" value="1"/>
</dbReference>
<reference evidence="3 4" key="1">
    <citation type="submission" date="2019-07" db="EMBL/GenBank/DDBJ databases">
        <title>Novel species isolated from glacier.</title>
        <authorList>
            <person name="Liu Q."/>
            <person name="Xin Y.-H."/>
        </authorList>
    </citation>
    <scope>NUCLEOTIDE SEQUENCE [LARGE SCALE GENOMIC DNA]</scope>
    <source>
        <strain evidence="3 4">LB1R16</strain>
    </source>
</reference>
<dbReference type="OrthoDB" id="582170at2"/>
<keyword evidence="1" id="KW-0597">Phosphoprotein</keyword>
<comment type="caution">
    <text evidence="3">The sequence shown here is derived from an EMBL/GenBank/DDBJ whole genome shotgun (WGS) entry which is preliminary data.</text>
</comment>
<sequence>MPEQSLTPVELYGTVPYLGGSATGESIGLTGVIDVDWAARDVWTAARGIDLAGRRVLVVEDEILVAATIECEVMSAGAEIVGPAYTVEEALALADEPVDVALLDINLNGVKVWDVARKLYERGVPIIFASANVNGEHAIPSPFDKAPRFDKPVRMAAMLKALAELTARDASPRHA</sequence>
<dbReference type="Proteomes" id="UP000317894">
    <property type="component" value="Unassembled WGS sequence"/>
</dbReference>
<dbReference type="InterPro" id="IPR001789">
    <property type="entry name" value="Sig_transdc_resp-reg_receiver"/>
</dbReference>
<dbReference type="Pfam" id="PF00072">
    <property type="entry name" value="Response_reg"/>
    <property type="match status" value="1"/>
</dbReference>
<protein>
    <submittedName>
        <fullName evidence="3">Response regulator</fullName>
    </submittedName>
</protein>
<dbReference type="InterPro" id="IPR011006">
    <property type="entry name" value="CheY-like_superfamily"/>
</dbReference>
<dbReference type="GO" id="GO:0000160">
    <property type="term" value="P:phosphorelay signal transduction system"/>
    <property type="evidence" value="ECO:0007669"/>
    <property type="project" value="InterPro"/>
</dbReference>
<evidence type="ECO:0000313" key="3">
    <source>
        <dbReference type="EMBL" id="TRW14333.1"/>
    </source>
</evidence>
<keyword evidence="4" id="KW-1185">Reference proteome</keyword>
<dbReference type="Gene3D" id="3.40.50.2300">
    <property type="match status" value="1"/>
</dbReference>
<dbReference type="EMBL" id="VJWA01000002">
    <property type="protein sequence ID" value="TRW14333.1"/>
    <property type="molecule type" value="Genomic_DNA"/>
</dbReference>
<organism evidence="3 4">
    <name type="scientific">Glacieibacterium frigidum</name>
    <dbReference type="NCBI Taxonomy" id="2593303"/>
    <lineage>
        <taxon>Bacteria</taxon>
        <taxon>Pseudomonadati</taxon>
        <taxon>Pseudomonadota</taxon>
        <taxon>Alphaproteobacteria</taxon>
        <taxon>Sphingomonadales</taxon>
        <taxon>Sphingosinicellaceae</taxon>
        <taxon>Glacieibacterium</taxon>
    </lineage>
</organism>
<dbReference type="PROSITE" id="PS50110">
    <property type="entry name" value="RESPONSE_REGULATORY"/>
    <property type="match status" value="1"/>
</dbReference>
<accession>A0A552U7Z2</accession>
<name>A0A552U7Z2_9SPHN</name>